<keyword evidence="4" id="KW-0547">Nucleotide-binding</keyword>
<evidence type="ECO:0000256" key="2">
    <source>
        <dbReference type="ARBA" id="ARBA00022598"/>
    </source>
</evidence>
<dbReference type="Proteomes" id="UP000308549">
    <property type="component" value="Unassembled WGS sequence"/>
</dbReference>
<dbReference type="InterPro" id="IPR018109">
    <property type="entry name" value="Folylpolyglutamate_synth_CS"/>
</dbReference>
<dbReference type="OrthoDB" id="5212574at2759"/>
<keyword evidence="8" id="KW-1185">Reference proteome</keyword>
<dbReference type="GO" id="GO:0005739">
    <property type="term" value="C:mitochondrion"/>
    <property type="evidence" value="ECO:0007669"/>
    <property type="project" value="TreeGrafter"/>
</dbReference>
<gene>
    <name evidence="7" type="ORF">B0A50_04524</name>
</gene>
<dbReference type="UniPathway" id="UPA00850"/>
<dbReference type="Gene3D" id="3.90.190.20">
    <property type="entry name" value="Mur ligase, C-terminal domain"/>
    <property type="match status" value="1"/>
</dbReference>
<dbReference type="InterPro" id="IPR001645">
    <property type="entry name" value="Folylpolyglutamate_synth"/>
</dbReference>
<dbReference type="GO" id="GO:0005524">
    <property type="term" value="F:ATP binding"/>
    <property type="evidence" value="ECO:0007669"/>
    <property type="project" value="UniProtKB-KW"/>
</dbReference>
<dbReference type="PROSITE" id="PS01012">
    <property type="entry name" value="FOLYLPOLYGLU_SYNT_2"/>
    <property type="match status" value="1"/>
</dbReference>
<evidence type="ECO:0000256" key="3">
    <source>
        <dbReference type="ARBA" id="ARBA00022723"/>
    </source>
</evidence>
<reference evidence="7 8" key="1">
    <citation type="submission" date="2017-03" db="EMBL/GenBank/DDBJ databases">
        <title>Genomes of endolithic fungi from Antarctica.</title>
        <authorList>
            <person name="Coleine C."/>
            <person name="Masonjones S."/>
            <person name="Stajich J.E."/>
        </authorList>
    </citation>
    <scope>NUCLEOTIDE SEQUENCE [LARGE SCALE GENOMIC DNA]</scope>
    <source>
        <strain evidence="7 8">CCFEE 6315</strain>
    </source>
</reference>
<dbReference type="GO" id="GO:0046872">
    <property type="term" value="F:metal ion binding"/>
    <property type="evidence" value="ECO:0007669"/>
    <property type="project" value="UniProtKB-KW"/>
</dbReference>
<evidence type="ECO:0000256" key="5">
    <source>
        <dbReference type="ARBA" id="ARBA00022840"/>
    </source>
</evidence>
<keyword evidence="2" id="KW-0436">Ligase</keyword>
<dbReference type="AlphaFoldDB" id="A0A4U0TXR9"/>
<name>A0A4U0TXR9_9PEZI</name>
<evidence type="ECO:0008006" key="9">
    <source>
        <dbReference type="Google" id="ProtNLM"/>
    </source>
</evidence>
<comment type="similarity">
    <text evidence="1">Belongs to the folylpolyglutamate synthase family.</text>
</comment>
<evidence type="ECO:0000256" key="4">
    <source>
        <dbReference type="ARBA" id="ARBA00022741"/>
    </source>
</evidence>
<evidence type="ECO:0000256" key="6">
    <source>
        <dbReference type="ARBA" id="ARBA00022842"/>
    </source>
</evidence>
<keyword evidence="3" id="KW-0479">Metal-binding</keyword>
<organism evidence="7 8">
    <name type="scientific">Salinomyces thailandicus</name>
    <dbReference type="NCBI Taxonomy" id="706561"/>
    <lineage>
        <taxon>Eukaryota</taxon>
        <taxon>Fungi</taxon>
        <taxon>Dikarya</taxon>
        <taxon>Ascomycota</taxon>
        <taxon>Pezizomycotina</taxon>
        <taxon>Dothideomycetes</taxon>
        <taxon>Dothideomycetidae</taxon>
        <taxon>Mycosphaerellales</taxon>
        <taxon>Teratosphaeriaceae</taxon>
        <taxon>Salinomyces</taxon>
    </lineage>
</organism>
<proteinExistence type="inferred from homology"/>
<keyword evidence="5" id="KW-0067">ATP-binding</keyword>
<dbReference type="GO" id="GO:0005829">
    <property type="term" value="C:cytosol"/>
    <property type="evidence" value="ECO:0007669"/>
    <property type="project" value="TreeGrafter"/>
</dbReference>
<dbReference type="Gene3D" id="3.40.1190.10">
    <property type="entry name" value="Mur-like, catalytic domain"/>
    <property type="match status" value="1"/>
</dbReference>
<sequence>MIELGLQRIARLLEKTPLPWRAIHVAGTNGKGSICAYASAMLEAYNRSKYRSHTRQPVVTHGRFTSPHLIDRWDCITVNQEPVPWKLFDHIEQQVKRRNELDEINASEFELLTATAFEIFTHENLDIGVVEVGMGGRLDATNIVGKRSDIHLPENSRPEQFRAAPLVTSIAKIGLDHQGFLGTTIEEIATEKAGIIKHGVPVVWDGSNEPSVLRVLERAAKDNPVCAFDDTQLPQAIVDALSVPTQLPQHDGGENGNSLPEHTRQNLNVAFRSTWAALRQLGRLPTQSDSSVAPDQSVLDSLSAAMIDASTYVNFPGRQQSISIASLTGRSTSIMLDGAHNGQSAQALAHRVGSTSRGSDRDPPRSVTWIVAASDTKDAREILEPLLRANDHVFAVEFGPVEGMPWVKAMPAEKIVATIRQLAQERAESFTSEACGVDLLRAFRSATLRAGEDGCLAVAGSLYLVGDTLRLLRDHAKSSLRD</sequence>
<dbReference type="GO" id="GO:0004326">
    <property type="term" value="F:tetrahydrofolylpolyglutamate synthase activity"/>
    <property type="evidence" value="ECO:0007669"/>
    <property type="project" value="InterPro"/>
</dbReference>
<dbReference type="PANTHER" id="PTHR11136">
    <property type="entry name" value="FOLYLPOLYGLUTAMATE SYNTHASE-RELATED"/>
    <property type="match status" value="1"/>
</dbReference>
<evidence type="ECO:0000256" key="1">
    <source>
        <dbReference type="ARBA" id="ARBA00008276"/>
    </source>
</evidence>
<dbReference type="SUPFAM" id="SSF53244">
    <property type="entry name" value="MurD-like peptide ligases, peptide-binding domain"/>
    <property type="match status" value="1"/>
</dbReference>
<evidence type="ECO:0000313" key="7">
    <source>
        <dbReference type="EMBL" id="TKA27187.1"/>
    </source>
</evidence>
<protein>
    <recommendedName>
        <fullName evidence="9">Dihydrofolate synthetase</fullName>
    </recommendedName>
</protein>
<keyword evidence="6" id="KW-0460">Magnesium</keyword>
<dbReference type="GO" id="GO:0008841">
    <property type="term" value="F:dihydrofolate synthase activity"/>
    <property type="evidence" value="ECO:0007669"/>
    <property type="project" value="TreeGrafter"/>
</dbReference>
<dbReference type="SUPFAM" id="SSF53623">
    <property type="entry name" value="MurD-like peptide ligases, catalytic domain"/>
    <property type="match status" value="1"/>
</dbReference>
<dbReference type="EMBL" id="NAJL01000024">
    <property type="protein sequence ID" value="TKA27187.1"/>
    <property type="molecule type" value="Genomic_DNA"/>
</dbReference>
<evidence type="ECO:0000313" key="8">
    <source>
        <dbReference type="Proteomes" id="UP000308549"/>
    </source>
</evidence>
<dbReference type="InterPro" id="IPR036615">
    <property type="entry name" value="Mur_ligase_C_dom_sf"/>
</dbReference>
<accession>A0A4U0TXR9</accession>
<comment type="caution">
    <text evidence="7">The sequence shown here is derived from an EMBL/GenBank/DDBJ whole genome shotgun (WGS) entry which is preliminary data.</text>
</comment>
<dbReference type="InterPro" id="IPR036565">
    <property type="entry name" value="Mur-like_cat_sf"/>
</dbReference>
<dbReference type="PANTHER" id="PTHR11136:SF0">
    <property type="entry name" value="DIHYDROFOLATE SYNTHETASE-RELATED"/>
    <property type="match status" value="1"/>
</dbReference>